<comment type="caution">
    <text evidence="2">The sequence shown here is derived from an EMBL/GenBank/DDBJ whole genome shotgun (WGS) entry which is preliminary data.</text>
</comment>
<dbReference type="Pfam" id="PF10551">
    <property type="entry name" value="MULE"/>
    <property type="match status" value="1"/>
</dbReference>
<gene>
    <name evidence="2" type="ORF">LSAT_V11C600302500</name>
</gene>
<name>A0A9R1V3S2_LACSA</name>
<evidence type="ECO:0000259" key="1">
    <source>
        <dbReference type="Pfam" id="PF10551"/>
    </source>
</evidence>
<evidence type="ECO:0000313" key="3">
    <source>
        <dbReference type="Proteomes" id="UP000235145"/>
    </source>
</evidence>
<dbReference type="InterPro" id="IPR018289">
    <property type="entry name" value="MULE_transposase_dom"/>
</dbReference>
<organism evidence="2 3">
    <name type="scientific">Lactuca sativa</name>
    <name type="common">Garden lettuce</name>
    <dbReference type="NCBI Taxonomy" id="4236"/>
    <lineage>
        <taxon>Eukaryota</taxon>
        <taxon>Viridiplantae</taxon>
        <taxon>Streptophyta</taxon>
        <taxon>Embryophyta</taxon>
        <taxon>Tracheophyta</taxon>
        <taxon>Spermatophyta</taxon>
        <taxon>Magnoliopsida</taxon>
        <taxon>eudicotyledons</taxon>
        <taxon>Gunneridae</taxon>
        <taxon>Pentapetalae</taxon>
        <taxon>asterids</taxon>
        <taxon>campanulids</taxon>
        <taxon>Asterales</taxon>
        <taxon>Asteraceae</taxon>
        <taxon>Cichorioideae</taxon>
        <taxon>Cichorieae</taxon>
        <taxon>Lactucinae</taxon>
        <taxon>Lactuca</taxon>
    </lineage>
</organism>
<dbReference type="AlphaFoldDB" id="A0A9R1V3S2"/>
<keyword evidence="3" id="KW-1185">Reference proteome</keyword>
<proteinExistence type="predicted"/>
<accession>A0A9R1V3S2</accession>
<evidence type="ECO:0000313" key="2">
    <source>
        <dbReference type="EMBL" id="KAJ0199190.1"/>
    </source>
</evidence>
<dbReference type="PANTHER" id="PTHR31973:SF190">
    <property type="entry name" value="MULE TRANSPOSASE DOMAIN-CONTAINING PROTEIN"/>
    <property type="match status" value="1"/>
</dbReference>
<protein>
    <recommendedName>
        <fullName evidence="1">MULE transposase domain-containing protein</fullName>
    </recommendedName>
</protein>
<feature type="domain" description="MULE transposase" evidence="1">
    <location>
        <begin position="84"/>
        <end position="136"/>
    </location>
</feature>
<dbReference type="EMBL" id="NBSK02000006">
    <property type="protein sequence ID" value="KAJ0199190.1"/>
    <property type="molecule type" value="Genomic_DNA"/>
</dbReference>
<dbReference type="PANTHER" id="PTHR31973">
    <property type="entry name" value="POLYPROTEIN, PUTATIVE-RELATED"/>
    <property type="match status" value="1"/>
</dbReference>
<dbReference type="Proteomes" id="UP000235145">
    <property type="component" value="Unassembled WGS sequence"/>
</dbReference>
<reference evidence="2 3" key="1">
    <citation type="journal article" date="2017" name="Nat. Commun.">
        <title>Genome assembly with in vitro proximity ligation data and whole-genome triplication in lettuce.</title>
        <authorList>
            <person name="Reyes-Chin-Wo S."/>
            <person name="Wang Z."/>
            <person name="Yang X."/>
            <person name="Kozik A."/>
            <person name="Arikit S."/>
            <person name="Song C."/>
            <person name="Xia L."/>
            <person name="Froenicke L."/>
            <person name="Lavelle D.O."/>
            <person name="Truco M.J."/>
            <person name="Xia R."/>
            <person name="Zhu S."/>
            <person name="Xu C."/>
            <person name="Xu H."/>
            <person name="Xu X."/>
            <person name="Cox K."/>
            <person name="Korf I."/>
            <person name="Meyers B.C."/>
            <person name="Michelmore R.W."/>
        </authorList>
    </citation>
    <scope>NUCLEOTIDE SEQUENCE [LARGE SCALE GENOMIC DNA]</scope>
    <source>
        <strain evidence="3">cv. Salinas</strain>
        <tissue evidence="2">Seedlings</tissue>
    </source>
</reference>
<sequence>MWSNLESDWFIRTLNQTHTCLQTKKLRAYQVEADLKIPLRAIQDHFQKTYQVGISMDKVFRTKDMARKLSTEKKGFKACLRDLVGLDGAFMKGPFPSQVLTAVGLDSNNGIYPLAYAIVESENTASWKWFLENLGDDLELGINSNYTFISSVLKGAPWRKAWLRRYEKPHNVAVRSGAWEGVIWHAMARYDVLWRVRKEKWKKIVVGEEQLRMLGKKIR</sequence>